<reference evidence="6 7" key="1">
    <citation type="submission" date="2015-09" db="EMBL/GenBank/DDBJ databases">
        <title>Draft genome sequence of Acidiplasma aeolicum DSM 18409.</title>
        <authorList>
            <person name="Hemp J."/>
        </authorList>
    </citation>
    <scope>NUCLEOTIDE SEQUENCE [LARGE SCALE GENOMIC DNA]</scope>
    <source>
        <strain evidence="6 7">V</strain>
    </source>
</reference>
<sequence length="313" mass="35213">MIHLVVETLSQYLFVILASPLFAGIFERLKAIIESRHGPSIFQPYYDIFKLLKKETLISFKSTRLFIVAPYIAFGIYSLIALIIPVFMSRPIIFTASGDFFAGAILFSAAAFVKIAGTMDSGSNFSSLVISRILSFNFFSEGTLITVFFAVALITGTNNPYVTNNYLISHPLSNLSLVHIFAIFAFFMIFIYESGRIPTQSEGLQEMGMIDSGIDYEYSGKLLAVNKWSSYIKQYLLGSVLLNVFLIPWGITNTFPDFLLNIPVMFLKWMFLIIIVLIIDTTMAKLRLFKVVDFLAVAFIFSILFLILTEVIG</sequence>
<comment type="caution">
    <text evidence="6">The sequence shown here is derived from an EMBL/GenBank/DDBJ whole genome shotgun (WGS) entry which is preliminary data.</text>
</comment>
<dbReference type="Proteomes" id="UP000050515">
    <property type="component" value="Unassembled WGS sequence"/>
</dbReference>
<accession>A0A0P9CLE6</accession>
<evidence type="ECO:0000256" key="3">
    <source>
        <dbReference type="ARBA" id="ARBA00022989"/>
    </source>
</evidence>
<feature type="transmembrane region" description="Helical" evidence="5">
    <location>
        <begin position="291"/>
        <end position="312"/>
    </location>
</feature>
<dbReference type="GO" id="GO:0016829">
    <property type="term" value="F:lyase activity"/>
    <property type="evidence" value="ECO:0007669"/>
    <property type="project" value="UniProtKB-KW"/>
</dbReference>
<dbReference type="InterPro" id="IPR001694">
    <property type="entry name" value="NADH_UbQ_OxRdtase_su1/FPO"/>
</dbReference>
<feature type="transmembrane region" description="Helical" evidence="5">
    <location>
        <begin position="65"/>
        <end position="86"/>
    </location>
</feature>
<evidence type="ECO:0000256" key="4">
    <source>
        <dbReference type="ARBA" id="ARBA00023136"/>
    </source>
</evidence>
<dbReference type="PATRIC" id="fig|507754.4.peg.31"/>
<evidence type="ECO:0000256" key="2">
    <source>
        <dbReference type="ARBA" id="ARBA00022692"/>
    </source>
</evidence>
<dbReference type="PANTHER" id="PTHR43359">
    <property type="entry name" value="FORMATE HYDROGENLYASE SUBUNIT 4"/>
    <property type="match status" value="1"/>
</dbReference>
<dbReference type="EMBL" id="LJCQ01000275">
    <property type="protein sequence ID" value="KPV46270.1"/>
    <property type="molecule type" value="Genomic_DNA"/>
</dbReference>
<dbReference type="PANTHER" id="PTHR43359:SF1">
    <property type="entry name" value="FORMATE HYDROGENLYASE SUBUNIT 4-RELATED"/>
    <property type="match status" value="1"/>
</dbReference>
<feature type="transmembrane region" description="Helical" evidence="5">
    <location>
        <begin position="12"/>
        <end position="29"/>
    </location>
</feature>
<organism evidence="6 7">
    <name type="scientific">Acidiplasma aeolicum</name>
    <dbReference type="NCBI Taxonomy" id="507754"/>
    <lineage>
        <taxon>Archaea</taxon>
        <taxon>Methanobacteriati</taxon>
        <taxon>Thermoplasmatota</taxon>
        <taxon>Thermoplasmata</taxon>
        <taxon>Thermoplasmatales</taxon>
        <taxon>Ferroplasmaceae</taxon>
        <taxon>Acidiplasma</taxon>
    </lineage>
</organism>
<keyword evidence="6" id="KW-0456">Lyase</keyword>
<dbReference type="InterPro" id="IPR052561">
    <property type="entry name" value="ComplexI_Subunit1"/>
</dbReference>
<evidence type="ECO:0000256" key="5">
    <source>
        <dbReference type="SAM" id="Phobius"/>
    </source>
</evidence>
<comment type="subcellular location">
    <subcellularLocation>
        <location evidence="1">Membrane</location>
        <topology evidence="1">Multi-pass membrane protein</topology>
    </subcellularLocation>
</comment>
<protein>
    <submittedName>
        <fullName evidence="6">Formate hydrogenlyase</fullName>
    </submittedName>
</protein>
<gene>
    <name evidence="6" type="ORF">SE19_06365</name>
</gene>
<evidence type="ECO:0000313" key="7">
    <source>
        <dbReference type="Proteomes" id="UP000050515"/>
    </source>
</evidence>
<name>A0A0P9CLE6_9ARCH</name>
<keyword evidence="3 5" id="KW-1133">Transmembrane helix</keyword>
<proteinExistence type="predicted"/>
<dbReference type="GO" id="GO:0005886">
    <property type="term" value="C:plasma membrane"/>
    <property type="evidence" value="ECO:0007669"/>
    <property type="project" value="TreeGrafter"/>
</dbReference>
<feature type="transmembrane region" description="Helical" evidence="5">
    <location>
        <begin position="92"/>
        <end position="113"/>
    </location>
</feature>
<feature type="transmembrane region" description="Helical" evidence="5">
    <location>
        <begin position="134"/>
        <end position="155"/>
    </location>
</feature>
<evidence type="ECO:0000256" key="1">
    <source>
        <dbReference type="ARBA" id="ARBA00004141"/>
    </source>
</evidence>
<dbReference type="Pfam" id="PF00146">
    <property type="entry name" value="NADHdh"/>
    <property type="match status" value="1"/>
</dbReference>
<feature type="transmembrane region" description="Helical" evidence="5">
    <location>
        <begin position="175"/>
        <end position="192"/>
    </location>
</feature>
<keyword evidence="4 5" id="KW-0472">Membrane</keyword>
<dbReference type="AlphaFoldDB" id="A0A0P9CLE6"/>
<feature type="transmembrane region" description="Helical" evidence="5">
    <location>
        <begin position="258"/>
        <end position="279"/>
    </location>
</feature>
<feature type="transmembrane region" description="Helical" evidence="5">
    <location>
        <begin position="235"/>
        <end position="252"/>
    </location>
</feature>
<evidence type="ECO:0000313" key="6">
    <source>
        <dbReference type="EMBL" id="KPV46270.1"/>
    </source>
</evidence>
<keyword evidence="2 5" id="KW-0812">Transmembrane</keyword>